<dbReference type="HOGENOM" id="CLU_1329634_0_0_0"/>
<evidence type="ECO:0000313" key="1">
    <source>
        <dbReference type="EMBL" id="ACD04383.1"/>
    </source>
</evidence>
<organism evidence="1 2">
    <name type="scientific">Akkermansia muciniphila (strain ATCC BAA-835 / DSM 22959 / JCM 33894 / BCRC 81048 / CCUG 64013 / CIP 107961 / Muc)</name>
    <dbReference type="NCBI Taxonomy" id="349741"/>
    <lineage>
        <taxon>Bacteria</taxon>
        <taxon>Pseudomonadati</taxon>
        <taxon>Verrucomicrobiota</taxon>
        <taxon>Verrucomicrobiia</taxon>
        <taxon>Verrucomicrobiales</taxon>
        <taxon>Akkermansiaceae</taxon>
        <taxon>Akkermansia</taxon>
    </lineage>
</organism>
<name>B2UP13_AKKM8</name>
<proteinExistence type="predicted"/>
<accession>B2UP13</accession>
<dbReference type="Proteomes" id="UP000001031">
    <property type="component" value="Chromosome"/>
</dbReference>
<keyword evidence="2" id="KW-1185">Reference proteome</keyword>
<reference evidence="2" key="1">
    <citation type="journal article" date="2011" name="PLoS ONE">
        <title>The genome of Akkermansia muciniphila, a dedicated intestinal mucin degrader, and its use in exploring intestinal metagenomes.</title>
        <authorList>
            <person name="van Passel M.W."/>
            <person name="Kant R."/>
            <person name="Zoetendal E.G."/>
            <person name="Plugge C.M."/>
            <person name="Derrien M."/>
            <person name="Malfatti S.A."/>
            <person name="Chain P.S."/>
            <person name="Woyke T."/>
            <person name="Palva A."/>
            <person name="de Vos W.M."/>
            <person name="Smidt H."/>
        </authorList>
    </citation>
    <scope>NUCLEOTIDE SEQUENCE [LARGE SCALE GENOMIC DNA]</scope>
    <source>
        <strain evidence="2">ATCC BAA-835 / DSM 22959 / JCM 33894 / BCRC 81048 / CCUG 64013 / CIP 107961 / Muc</strain>
    </source>
</reference>
<evidence type="ECO:0000313" key="2">
    <source>
        <dbReference type="Proteomes" id="UP000001031"/>
    </source>
</evidence>
<dbReference type="RefSeq" id="WP_012419598.1">
    <property type="nucleotide sequence ID" value="NC_010655.1"/>
</dbReference>
<protein>
    <submittedName>
        <fullName evidence="1">Uncharacterized protein</fullName>
    </submittedName>
</protein>
<dbReference type="KEGG" id="amu:Amuc_0545"/>
<dbReference type="PaxDb" id="349741-Amuc_0545"/>
<dbReference type="STRING" id="349741.Amuc_0545"/>
<sequence>MFWWGYAVLAGTILLSWPGAESVFPFCGTAGGRRIAVNSVRERNFRRSVAVFFQYCIPCVAGRRRGSQESIGRAGFRKPVHSREGWKEYIERRMQQSREKGGSKPLSYLYSNRKILVDDSREVILLWGSTGRSVFLPVPPVGRNSCFFMIFPFNSRMGFHVEKRELRGEGMDVAGEKAGMAADAGKMEFRLNGRSVCAMLNVPLAS</sequence>
<dbReference type="EMBL" id="CP001071">
    <property type="protein sequence ID" value="ACD04383.1"/>
    <property type="molecule type" value="Genomic_DNA"/>
</dbReference>
<dbReference type="AlphaFoldDB" id="B2UP13"/>
<gene>
    <name evidence="1" type="ordered locus">Amuc_0545</name>
</gene>